<sequence length="126" mass="13903">MTLPDEPFAVLSMTPTLDLSLVKRAYFAALARHPPHQDPKEFQRVRGAYEALTRPGGLAAAYLASPVDVKKLASEARERFDALLVKAAQVASAERAGQEVLARFVERCSRMGWEEALRVCGAEPRH</sequence>
<dbReference type="Proteomes" id="UP001291309">
    <property type="component" value="Unassembled WGS sequence"/>
</dbReference>
<keyword evidence="2" id="KW-1185">Reference proteome</keyword>
<comment type="caution">
    <text evidence="1">The sequence shown here is derived from an EMBL/GenBank/DDBJ whole genome shotgun (WGS) entry which is preliminary data.</text>
</comment>
<dbReference type="EMBL" id="JAXIVS010000009">
    <property type="protein sequence ID" value="MDY7229685.1"/>
    <property type="molecule type" value="Genomic_DNA"/>
</dbReference>
<protein>
    <submittedName>
        <fullName evidence="1">J domain-containing protein</fullName>
    </submittedName>
</protein>
<dbReference type="RefSeq" id="WP_321548408.1">
    <property type="nucleotide sequence ID" value="NZ_JAXIVS010000009.1"/>
</dbReference>
<gene>
    <name evidence="1" type="ORF">SYV04_25050</name>
</gene>
<organism evidence="1 2">
    <name type="scientific">Hyalangium rubrum</name>
    <dbReference type="NCBI Taxonomy" id="3103134"/>
    <lineage>
        <taxon>Bacteria</taxon>
        <taxon>Pseudomonadati</taxon>
        <taxon>Myxococcota</taxon>
        <taxon>Myxococcia</taxon>
        <taxon>Myxococcales</taxon>
        <taxon>Cystobacterineae</taxon>
        <taxon>Archangiaceae</taxon>
        <taxon>Hyalangium</taxon>
    </lineage>
</organism>
<dbReference type="InterPro" id="IPR036869">
    <property type="entry name" value="J_dom_sf"/>
</dbReference>
<evidence type="ECO:0000313" key="1">
    <source>
        <dbReference type="EMBL" id="MDY7229685.1"/>
    </source>
</evidence>
<evidence type="ECO:0000313" key="2">
    <source>
        <dbReference type="Proteomes" id="UP001291309"/>
    </source>
</evidence>
<proteinExistence type="predicted"/>
<accession>A0ABU5H891</accession>
<name>A0ABU5H891_9BACT</name>
<reference evidence="1 2" key="1">
    <citation type="submission" date="2023-12" db="EMBL/GenBank/DDBJ databases">
        <title>the genome sequence of Hyalangium sp. s54d21.</title>
        <authorList>
            <person name="Zhang X."/>
        </authorList>
    </citation>
    <scope>NUCLEOTIDE SEQUENCE [LARGE SCALE GENOMIC DNA]</scope>
    <source>
        <strain evidence="2">s54d21</strain>
    </source>
</reference>
<dbReference type="SUPFAM" id="SSF46565">
    <property type="entry name" value="Chaperone J-domain"/>
    <property type="match status" value="1"/>
</dbReference>